<accession>E5BFK4</accession>
<dbReference type="RefSeq" id="WP_008800960.1">
    <property type="nucleotide sequence ID" value="NZ_GG657971.1"/>
</dbReference>
<proteinExistence type="predicted"/>
<dbReference type="Proteomes" id="UP000002975">
    <property type="component" value="Unassembled WGS sequence"/>
</dbReference>
<organism evidence="1 2">
    <name type="scientific">Fusobacterium gonidiaformans 3-1-5R</name>
    <dbReference type="NCBI Taxonomy" id="469605"/>
    <lineage>
        <taxon>Bacteria</taxon>
        <taxon>Fusobacteriati</taxon>
        <taxon>Fusobacteriota</taxon>
        <taxon>Fusobacteriia</taxon>
        <taxon>Fusobacteriales</taxon>
        <taxon>Fusobacteriaceae</taxon>
        <taxon>Fusobacterium</taxon>
    </lineage>
</organism>
<evidence type="ECO:0000313" key="2">
    <source>
        <dbReference type="Proteomes" id="UP000002975"/>
    </source>
</evidence>
<dbReference type="EMBL" id="GG657971">
    <property type="protein sequence ID" value="EFS20885.1"/>
    <property type="molecule type" value="Genomic_DNA"/>
</dbReference>
<dbReference type="OrthoDB" id="2639393at2"/>
<dbReference type="AlphaFoldDB" id="E5BFK4"/>
<keyword evidence="2" id="KW-1185">Reference proteome</keyword>
<dbReference type="HOGENOM" id="CLU_198307_2_2_0"/>
<protein>
    <submittedName>
        <fullName evidence="1">Uncharacterized protein</fullName>
    </submittedName>
</protein>
<name>E5BFK4_9FUSO</name>
<gene>
    <name evidence="1" type="ORF">FSBG_00382</name>
</gene>
<dbReference type="BioCyc" id="FSP469605-HMP:GTSP-385-MONOMER"/>
<reference evidence="1 2" key="1">
    <citation type="submission" date="2009-02" db="EMBL/GenBank/DDBJ databases">
        <title>The Genome Sequence of Fusobacterium sp. 3_1_5R.</title>
        <authorList>
            <consortium name="The Broad Institute Genome Sequencing Platform"/>
            <person name="Ward D."/>
            <person name="Young S.K."/>
            <person name="Kodira C.D."/>
            <person name="Zeng Q."/>
            <person name="Koehrsen M."/>
            <person name="Alvarado L."/>
            <person name="Berlin A."/>
            <person name="Borenstein D."/>
            <person name="Chen Z."/>
            <person name="Engels R."/>
            <person name="Freedman E."/>
            <person name="Gellesch M."/>
            <person name="Goldberg J."/>
            <person name="Griggs A."/>
            <person name="Gujja S."/>
            <person name="Heiman D."/>
            <person name="Hepburn T."/>
            <person name="Howarth C."/>
            <person name="Jen D."/>
            <person name="Larson L."/>
            <person name="Lewis B."/>
            <person name="Mehta T."/>
            <person name="Park D."/>
            <person name="Pearson M."/>
            <person name="Roberts A."/>
            <person name="Saif S."/>
            <person name="Shea T."/>
            <person name="Shenoy N."/>
            <person name="Sisk P."/>
            <person name="Stolte C."/>
            <person name="Sykes S."/>
            <person name="Walk T."/>
            <person name="White J."/>
            <person name="Yandava C."/>
            <person name="Allen-Vercoe E."/>
            <person name="Strauss J."/>
            <person name="Ambrose C."/>
            <person name="Lander E."/>
            <person name="Nusbaum C."/>
            <person name="Galagan J."/>
            <person name="Birren B."/>
        </authorList>
    </citation>
    <scope>NUCLEOTIDE SEQUENCE [LARGE SCALE GENOMIC DNA]</scope>
    <source>
        <strain evidence="1 2">3_1_5R</strain>
    </source>
</reference>
<evidence type="ECO:0000313" key="1">
    <source>
        <dbReference type="EMBL" id="EFS20885.1"/>
    </source>
</evidence>
<sequence>MQAKKKIGRPTDNPKNINFTIRLDEECVSILEKYCKQEEITRTDAIRKGIKKLKVDLKEK</sequence>